<dbReference type="AlphaFoldDB" id="A0A6J4V073"/>
<dbReference type="PROSITE" id="PS51781">
    <property type="entry name" value="SH3B"/>
    <property type="match status" value="1"/>
</dbReference>
<evidence type="ECO:0000313" key="3">
    <source>
        <dbReference type="EMBL" id="CAA9561643.1"/>
    </source>
</evidence>
<reference evidence="3" key="1">
    <citation type="submission" date="2020-02" db="EMBL/GenBank/DDBJ databases">
        <authorList>
            <person name="Meier V. D."/>
        </authorList>
    </citation>
    <scope>NUCLEOTIDE SEQUENCE</scope>
    <source>
        <strain evidence="3">AVDCRST_MAG43</strain>
    </source>
</reference>
<protein>
    <recommendedName>
        <fullName evidence="2">SH3b domain-containing protein</fullName>
    </recommendedName>
</protein>
<dbReference type="InterPro" id="IPR003646">
    <property type="entry name" value="SH3-like_bac-type"/>
</dbReference>
<dbReference type="Pfam" id="PF08239">
    <property type="entry name" value="SH3_3"/>
    <property type="match status" value="1"/>
</dbReference>
<feature type="domain" description="SH3b" evidence="2">
    <location>
        <begin position="348"/>
        <end position="417"/>
    </location>
</feature>
<gene>
    <name evidence="3" type="ORF">AVDCRST_MAG43-1824</name>
</gene>
<accession>A0A6J4V073</accession>
<dbReference type="Gene3D" id="2.60.40.1240">
    <property type="match status" value="1"/>
</dbReference>
<sequence>MQTAGTHQRSLKGSRANVHAAQAASDATDIVAMGEQFAVGPWRLTVAEVRTGAEAAAQVQEANAYNAAAPDGLGYLTARVTAESMSDRPLVINLSDFAATGADGVLRRPPTIDMPEPALQGVVEPGKSLEGWIPLLVDDPAPATLWFDSPFTGGNWADAIFALSETAAMPSAPTGNASDTDAGADPSRPVAIGETVRTGGWDVTVEEVIFDQQVIDLADFRLQALGLDGVLPGGSMIGVRLSVTNRCPYPAFFSTSALAIADPGGDPWDHTITLTPPNPDVSQEYLPGGSGNGWAAFEIADFASADLIRILPFHINGSPRYVSFTGGVSAAEADTDYATAVPQNLAEGDTVVIAEASVNLRAEPSATGEIVAELTNGTELEITGDAQEADGYVWYPVEVTGTGETGFVAQDFITPGE</sequence>
<evidence type="ECO:0000256" key="1">
    <source>
        <dbReference type="ARBA" id="ARBA00022729"/>
    </source>
</evidence>
<dbReference type="InterPro" id="IPR029050">
    <property type="entry name" value="Immunoprotect_excell_Ig-like"/>
</dbReference>
<dbReference type="SMART" id="SM00287">
    <property type="entry name" value="SH3b"/>
    <property type="match status" value="1"/>
</dbReference>
<keyword evidence="1" id="KW-0732">Signal</keyword>
<proteinExistence type="predicted"/>
<dbReference type="Gene3D" id="2.30.30.40">
    <property type="entry name" value="SH3 Domains"/>
    <property type="match status" value="1"/>
</dbReference>
<evidence type="ECO:0000259" key="2">
    <source>
        <dbReference type="PROSITE" id="PS51781"/>
    </source>
</evidence>
<organism evidence="3">
    <name type="scientific">uncultured Thermomicrobiales bacterium</name>
    <dbReference type="NCBI Taxonomy" id="1645740"/>
    <lineage>
        <taxon>Bacteria</taxon>
        <taxon>Pseudomonadati</taxon>
        <taxon>Thermomicrobiota</taxon>
        <taxon>Thermomicrobia</taxon>
        <taxon>Thermomicrobiales</taxon>
        <taxon>environmental samples</taxon>
    </lineage>
</organism>
<name>A0A6J4V073_9BACT</name>
<dbReference type="EMBL" id="CADCWI010000095">
    <property type="protein sequence ID" value="CAA9561643.1"/>
    <property type="molecule type" value="Genomic_DNA"/>
</dbReference>